<reference evidence="11 12" key="1">
    <citation type="submission" date="2016-11" db="EMBL/GenBank/DDBJ databases">
        <authorList>
            <person name="Jaros S."/>
            <person name="Januszkiewicz K."/>
            <person name="Wedrychowicz H."/>
        </authorList>
    </citation>
    <scope>NUCLEOTIDE SEQUENCE [LARGE SCALE GENOMIC DNA]</scope>
    <source>
        <strain evidence="11 12">DSM 14916</strain>
    </source>
</reference>
<evidence type="ECO:0000259" key="8">
    <source>
        <dbReference type="PROSITE" id="PS50112"/>
    </source>
</evidence>
<dbReference type="Gene3D" id="3.30.565.10">
    <property type="entry name" value="Histidine kinase-like ATPase, C-terminal domain"/>
    <property type="match status" value="1"/>
</dbReference>
<dbReference type="GO" id="GO:0016020">
    <property type="term" value="C:membrane"/>
    <property type="evidence" value="ECO:0007669"/>
    <property type="project" value="UniProtKB-UniRule"/>
</dbReference>
<evidence type="ECO:0000313" key="12">
    <source>
        <dbReference type="Proteomes" id="UP000184387"/>
    </source>
</evidence>
<dbReference type="OrthoDB" id="9796100at2"/>
<dbReference type="AlphaFoldDB" id="A0A1M6NJ76"/>
<evidence type="ECO:0000256" key="4">
    <source>
        <dbReference type="PROSITE-ProRule" id="PRU00169"/>
    </source>
</evidence>
<dbReference type="SUPFAM" id="SSF47384">
    <property type="entry name" value="Homodimeric domain of signal transducing histidine kinase"/>
    <property type="match status" value="1"/>
</dbReference>
<keyword evidence="3 4" id="KW-0597">Phosphoprotein</keyword>
<dbReference type="SMART" id="SM00388">
    <property type="entry name" value="HisKA"/>
    <property type="match status" value="1"/>
</dbReference>
<sequence length="768" mass="80833">MIIPGMHDATLIVLSILIAMAASYTALDLASRMRASAGLARHAWLATAAVAMGGGIWAMHFVAMLAFSMPGMEVGYDLWLTLLSLAVAILATGLSFLLVSRARTGVPVLLASGLLMGLGIVAMHYMGMAAMKMAADLSYGHGWVAASVLIAIGAATVALWLSTQASRMAVRAAAAVVMGVAIAGMHYASMHGAVFTAHPGVDMAHGSASLNQVTLALAVAASTFFILFLSLAAAMFDRRFAMLSEREAQALRRSGERFRALYQRTPLPLHSLDREGRIEDVTEAWLALLGYRREEVVGRPLINFLTEASARRFVQTDWPALTGGGALREVEYRAVTRAGDFLDVLVSARLEEAEPGAALRVLGGLTDVTERRRAEEALRQSQKIEAIGQLTGGVAHDFNNLLAVVLGNLEMLRKRLPDDPKAARLLDNALQGVRRGTGLTQRLLAFARKQDLKPRAVEVPELVRGMAELLERSIGPMVRIETRFPTELPRAHVDANQLELAPLNLAVNARDAMPEGGALSIAAAERIVLPGGPGSLEPGRYLLLSVADTGMGMDAATLARATEPFFTTKGVGKGTGLGLPMAQGLAAQSGGRLVLRSQPGQGTTVEIWLPAAEAEAALPPAEPQPASEIRTVESLLVLAVDDDALVLANTAAMLEDLGHRVLQAASGAEALALLEEGHPVELVVTDQAMPGMTGVQLAGALHLARPGLPVLLVSGYADLPAEVAGRLTKLNKPFSQAALAAAVAALAAPGRGNIIPLEERRAAGPKSA</sequence>
<evidence type="ECO:0000313" key="11">
    <source>
        <dbReference type="EMBL" id="SHJ95795.1"/>
    </source>
</evidence>
<dbReference type="RefSeq" id="WP_073137672.1">
    <property type="nucleotide sequence ID" value="NZ_FQZF01000026.1"/>
</dbReference>
<dbReference type="Gene3D" id="3.30.450.20">
    <property type="entry name" value="PAS domain"/>
    <property type="match status" value="1"/>
</dbReference>
<feature type="domain" description="Response regulatory" evidence="7">
    <location>
        <begin position="636"/>
        <end position="747"/>
    </location>
</feature>
<dbReference type="SMART" id="SM00086">
    <property type="entry name" value="PAC"/>
    <property type="match status" value="2"/>
</dbReference>
<dbReference type="Gene3D" id="3.40.50.2300">
    <property type="match status" value="1"/>
</dbReference>
<dbReference type="SUPFAM" id="SSF55785">
    <property type="entry name" value="PYP-like sensor domain (PAS domain)"/>
    <property type="match status" value="1"/>
</dbReference>
<feature type="domain" description="PAC" evidence="9">
    <location>
        <begin position="328"/>
        <end position="380"/>
    </location>
</feature>
<proteinExistence type="predicted"/>
<dbReference type="InterPro" id="IPR001789">
    <property type="entry name" value="Sig_transdc_resp-reg_receiver"/>
</dbReference>
<dbReference type="InterPro" id="IPR004358">
    <property type="entry name" value="Sig_transdc_His_kin-like_C"/>
</dbReference>
<dbReference type="Pfam" id="PF00072">
    <property type="entry name" value="Response_reg"/>
    <property type="match status" value="1"/>
</dbReference>
<dbReference type="PANTHER" id="PTHR43065">
    <property type="entry name" value="SENSOR HISTIDINE KINASE"/>
    <property type="match status" value="1"/>
</dbReference>
<dbReference type="CDD" id="cd00082">
    <property type="entry name" value="HisKA"/>
    <property type="match status" value="1"/>
</dbReference>
<keyword evidence="5" id="KW-0472">Membrane</keyword>
<name>A0A1M6NJ76_9PROT</name>
<feature type="transmembrane region" description="Helical" evidence="5">
    <location>
        <begin position="12"/>
        <end position="31"/>
    </location>
</feature>
<gene>
    <name evidence="11" type="ORF">SAMN02745194_03820</name>
</gene>
<dbReference type="SUPFAM" id="SSF55874">
    <property type="entry name" value="ATPase domain of HSP90 chaperone/DNA topoisomerase II/histidine kinase"/>
    <property type="match status" value="1"/>
</dbReference>
<evidence type="ECO:0000256" key="2">
    <source>
        <dbReference type="ARBA" id="ARBA00012438"/>
    </source>
</evidence>
<comment type="catalytic activity">
    <reaction evidence="1">
        <text>ATP + protein L-histidine = ADP + protein N-phospho-L-histidine.</text>
        <dbReference type="EC" id="2.7.13.3"/>
    </reaction>
</comment>
<dbReference type="PROSITE" id="PS50924">
    <property type="entry name" value="MHYT"/>
    <property type="match status" value="1"/>
</dbReference>
<evidence type="ECO:0000259" key="10">
    <source>
        <dbReference type="PROSITE" id="PS50924"/>
    </source>
</evidence>
<dbReference type="Proteomes" id="UP000184387">
    <property type="component" value="Unassembled WGS sequence"/>
</dbReference>
<dbReference type="SMART" id="SM00091">
    <property type="entry name" value="PAS"/>
    <property type="match status" value="1"/>
</dbReference>
<dbReference type="InterPro" id="IPR005330">
    <property type="entry name" value="MHYT_dom"/>
</dbReference>
<protein>
    <recommendedName>
        <fullName evidence="2">histidine kinase</fullName>
        <ecNumber evidence="2">2.7.13.3</ecNumber>
    </recommendedName>
</protein>
<dbReference type="PROSITE" id="PS50109">
    <property type="entry name" value="HIS_KIN"/>
    <property type="match status" value="1"/>
</dbReference>
<evidence type="ECO:0000259" key="7">
    <source>
        <dbReference type="PROSITE" id="PS50110"/>
    </source>
</evidence>
<feature type="transmembrane region" description="Helical" evidence="5">
    <location>
        <begin position="79"/>
        <end position="99"/>
    </location>
</feature>
<dbReference type="Pfam" id="PF08448">
    <property type="entry name" value="PAS_4"/>
    <property type="match status" value="1"/>
</dbReference>
<feature type="domain" description="Histidine kinase" evidence="6">
    <location>
        <begin position="393"/>
        <end position="613"/>
    </location>
</feature>
<keyword evidence="5" id="KW-0812">Transmembrane</keyword>
<accession>A0A1M6NJ76</accession>
<dbReference type="PROSITE" id="PS50112">
    <property type="entry name" value="PAS"/>
    <property type="match status" value="1"/>
</dbReference>
<evidence type="ECO:0000259" key="6">
    <source>
        <dbReference type="PROSITE" id="PS50109"/>
    </source>
</evidence>
<dbReference type="InterPro" id="IPR013656">
    <property type="entry name" value="PAS_4"/>
</dbReference>
<dbReference type="CDD" id="cd00130">
    <property type="entry name" value="PAS"/>
    <property type="match status" value="1"/>
</dbReference>
<dbReference type="SMART" id="SM00448">
    <property type="entry name" value="REC"/>
    <property type="match status" value="1"/>
</dbReference>
<feature type="domain" description="PAS" evidence="8">
    <location>
        <begin position="254"/>
        <end position="302"/>
    </location>
</feature>
<dbReference type="NCBIfam" id="TIGR00229">
    <property type="entry name" value="sensory_box"/>
    <property type="match status" value="1"/>
</dbReference>
<evidence type="ECO:0000259" key="9">
    <source>
        <dbReference type="PROSITE" id="PS50113"/>
    </source>
</evidence>
<feature type="domain" description="MHYT" evidence="10">
    <location>
        <begin position="7"/>
        <end position="196"/>
    </location>
</feature>
<dbReference type="Pfam" id="PF02518">
    <property type="entry name" value="HATPase_c"/>
    <property type="match status" value="1"/>
</dbReference>
<keyword evidence="12" id="KW-1185">Reference proteome</keyword>
<feature type="transmembrane region" description="Helical" evidence="5">
    <location>
        <begin position="215"/>
        <end position="236"/>
    </location>
</feature>
<evidence type="ECO:0000256" key="3">
    <source>
        <dbReference type="ARBA" id="ARBA00022553"/>
    </source>
</evidence>
<dbReference type="InterPro" id="IPR011006">
    <property type="entry name" value="CheY-like_superfamily"/>
</dbReference>
<dbReference type="InterPro" id="IPR003661">
    <property type="entry name" value="HisK_dim/P_dom"/>
</dbReference>
<dbReference type="InterPro" id="IPR036890">
    <property type="entry name" value="HATPase_C_sf"/>
</dbReference>
<evidence type="ECO:0000256" key="1">
    <source>
        <dbReference type="ARBA" id="ARBA00000085"/>
    </source>
</evidence>
<dbReference type="InterPro" id="IPR001610">
    <property type="entry name" value="PAC"/>
</dbReference>
<dbReference type="EC" id="2.7.13.3" evidence="2"/>
<dbReference type="InterPro" id="IPR035965">
    <property type="entry name" value="PAS-like_dom_sf"/>
</dbReference>
<dbReference type="PANTHER" id="PTHR43065:SF49">
    <property type="entry name" value="HISTIDINE KINASE"/>
    <property type="match status" value="1"/>
</dbReference>
<dbReference type="SMART" id="SM00387">
    <property type="entry name" value="HATPase_c"/>
    <property type="match status" value="1"/>
</dbReference>
<feature type="transmembrane region" description="Helical" evidence="5">
    <location>
        <begin position="43"/>
        <end position="67"/>
    </location>
</feature>
<dbReference type="PRINTS" id="PR00344">
    <property type="entry name" value="BCTRLSENSOR"/>
</dbReference>
<evidence type="ECO:0000256" key="5">
    <source>
        <dbReference type="PROSITE-ProRule" id="PRU00244"/>
    </source>
</evidence>
<dbReference type="Gene3D" id="1.10.287.130">
    <property type="match status" value="1"/>
</dbReference>
<feature type="transmembrane region" description="Helical" evidence="5">
    <location>
        <begin position="173"/>
        <end position="195"/>
    </location>
</feature>
<dbReference type="InterPro" id="IPR005467">
    <property type="entry name" value="His_kinase_dom"/>
</dbReference>
<dbReference type="Pfam" id="PF03707">
    <property type="entry name" value="MHYT"/>
    <property type="match status" value="2"/>
</dbReference>
<dbReference type="GO" id="GO:0000155">
    <property type="term" value="F:phosphorelay sensor kinase activity"/>
    <property type="evidence" value="ECO:0007669"/>
    <property type="project" value="InterPro"/>
</dbReference>
<dbReference type="SUPFAM" id="SSF52172">
    <property type="entry name" value="CheY-like"/>
    <property type="match status" value="1"/>
</dbReference>
<dbReference type="PROSITE" id="PS50113">
    <property type="entry name" value="PAC"/>
    <property type="match status" value="1"/>
</dbReference>
<dbReference type="InterPro" id="IPR036097">
    <property type="entry name" value="HisK_dim/P_sf"/>
</dbReference>
<feature type="transmembrane region" description="Helical" evidence="5">
    <location>
        <begin position="139"/>
        <end position="161"/>
    </location>
</feature>
<organism evidence="11 12">
    <name type="scientific">Muricoccus roseus</name>
    <dbReference type="NCBI Taxonomy" id="198092"/>
    <lineage>
        <taxon>Bacteria</taxon>
        <taxon>Pseudomonadati</taxon>
        <taxon>Pseudomonadota</taxon>
        <taxon>Alphaproteobacteria</taxon>
        <taxon>Acetobacterales</taxon>
        <taxon>Roseomonadaceae</taxon>
        <taxon>Muricoccus</taxon>
    </lineage>
</organism>
<dbReference type="InterPro" id="IPR000014">
    <property type="entry name" value="PAS"/>
</dbReference>
<keyword evidence="5" id="KW-1133">Transmembrane helix</keyword>
<dbReference type="STRING" id="198092.SAMN02745194_03820"/>
<feature type="transmembrane region" description="Helical" evidence="5">
    <location>
        <begin position="106"/>
        <end position="127"/>
    </location>
</feature>
<dbReference type="EMBL" id="FQZF01000026">
    <property type="protein sequence ID" value="SHJ95795.1"/>
    <property type="molecule type" value="Genomic_DNA"/>
</dbReference>
<dbReference type="Pfam" id="PF00512">
    <property type="entry name" value="HisKA"/>
    <property type="match status" value="1"/>
</dbReference>
<dbReference type="InterPro" id="IPR003594">
    <property type="entry name" value="HATPase_dom"/>
</dbReference>
<feature type="modified residue" description="4-aspartylphosphate" evidence="4">
    <location>
        <position position="686"/>
    </location>
</feature>
<dbReference type="PROSITE" id="PS50110">
    <property type="entry name" value="RESPONSE_REGULATORY"/>
    <property type="match status" value="1"/>
</dbReference>
<dbReference type="InterPro" id="IPR000700">
    <property type="entry name" value="PAS-assoc_C"/>
</dbReference>